<dbReference type="GO" id="GO:0006950">
    <property type="term" value="P:response to stress"/>
    <property type="evidence" value="ECO:0007669"/>
    <property type="project" value="TreeGrafter"/>
</dbReference>
<accession>A0A9D1QIB4</accession>
<name>A0A9D1QIB4_9STAP</name>
<dbReference type="Pfam" id="PF01047">
    <property type="entry name" value="MarR"/>
    <property type="match status" value="1"/>
</dbReference>
<dbReference type="InterPro" id="IPR036390">
    <property type="entry name" value="WH_DNA-bd_sf"/>
</dbReference>
<reference evidence="5" key="2">
    <citation type="submission" date="2021-04" db="EMBL/GenBank/DDBJ databases">
        <authorList>
            <person name="Gilroy R."/>
        </authorList>
    </citation>
    <scope>NUCLEOTIDE SEQUENCE</scope>
    <source>
        <strain evidence="5">ChiHjej13B12-752</strain>
    </source>
</reference>
<dbReference type="SMART" id="SM00347">
    <property type="entry name" value="HTH_MARR"/>
    <property type="match status" value="1"/>
</dbReference>
<organism evidence="5 6">
    <name type="scientific">Candidatus Salinicoccus stercoripullorum</name>
    <dbReference type="NCBI Taxonomy" id="2838756"/>
    <lineage>
        <taxon>Bacteria</taxon>
        <taxon>Bacillati</taxon>
        <taxon>Bacillota</taxon>
        <taxon>Bacilli</taxon>
        <taxon>Bacillales</taxon>
        <taxon>Staphylococcaceae</taxon>
        <taxon>Salinicoccus</taxon>
    </lineage>
</organism>
<keyword evidence="1" id="KW-0805">Transcription regulation</keyword>
<dbReference type="GO" id="GO:0003677">
    <property type="term" value="F:DNA binding"/>
    <property type="evidence" value="ECO:0007669"/>
    <property type="project" value="UniProtKB-KW"/>
</dbReference>
<dbReference type="InterPro" id="IPR036388">
    <property type="entry name" value="WH-like_DNA-bd_sf"/>
</dbReference>
<dbReference type="Gene3D" id="1.10.10.10">
    <property type="entry name" value="Winged helix-like DNA-binding domain superfamily/Winged helix DNA-binding domain"/>
    <property type="match status" value="1"/>
</dbReference>
<dbReference type="SUPFAM" id="SSF46785">
    <property type="entry name" value="Winged helix' DNA-binding domain"/>
    <property type="match status" value="1"/>
</dbReference>
<dbReference type="PANTHER" id="PTHR33164">
    <property type="entry name" value="TRANSCRIPTIONAL REGULATOR, MARR FAMILY"/>
    <property type="match status" value="1"/>
</dbReference>
<comment type="caution">
    <text evidence="5">The sequence shown here is derived from an EMBL/GenBank/DDBJ whole genome shotgun (WGS) entry which is preliminary data.</text>
</comment>
<evidence type="ECO:0000256" key="3">
    <source>
        <dbReference type="ARBA" id="ARBA00023163"/>
    </source>
</evidence>
<dbReference type="PANTHER" id="PTHR33164:SF57">
    <property type="entry name" value="MARR-FAMILY TRANSCRIPTIONAL REGULATOR"/>
    <property type="match status" value="1"/>
</dbReference>
<dbReference type="PROSITE" id="PS50995">
    <property type="entry name" value="HTH_MARR_2"/>
    <property type="match status" value="1"/>
</dbReference>
<gene>
    <name evidence="5" type="ORF">H9891_08485</name>
</gene>
<dbReference type="AlphaFoldDB" id="A0A9D1QIB4"/>
<dbReference type="InterPro" id="IPR000835">
    <property type="entry name" value="HTH_MarR-typ"/>
</dbReference>
<dbReference type="EMBL" id="DXHR01000028">
    <property type="protein sequence ID" value="HIW13169.1"/>
    <property type="molecule type" value="Genomic_DNA"/>
</dbReference>
<reference evidence="5" key="1">
    <citation type="journal article" date="2021" name="PeerJ">
        <title>Extensive microbial diversity within the chicken gut microbiome revealed by metagenomics and culture.</title>
        <authorList>
            <person name="Gilroy R."/>
            <person name="Ravi A."/>
            <person name="Getino M."/>
            <person name="Pursley I."/>
            <person name="Horton D.L."/>
            <person name="Alikhan N.F."/>
            <person name="Baker D."/>
            <person name="Gharbi K."/>
            <person name="Hall N."/>
            <person name="Watson M."/>
            <person name="Adriaenssens E.M."/>
            <person name="Foster-Nyarko E."/>
            <person name="Jarju S."/>
            <person name="Secka A."/>
            <person name="Antonio M."/>
            <person name="Oren A."/>
            <person name="Chaudhuri R.R."/>
            <person name="La Ragione R."/>
            <person name="Hildebrand F."/>
            <person name="Pallen M.J."/>
        </authorList>
    </citation>
    <scope>NUCLEOTIDE SEQUENCE</scope>
    <source>
        <strain evidence="5">ChiHjej13B12-752</strain>
    </source>
</reference>
<proteinExistence type="predicted"/>
<evidence type="ECO:0000256" key="1">
    <source>
        <dbReference type="ARBA" id="ARBA00023015"/>
    </source>
</evidence>
<evidence type="ECO:0000256" key="2">
    <source>
        <dbReference type="ARBA" id="ARBA00023125"/>
    </source>
</evidence>
<evidence type="ECO:0000313" key="5">
    <source>
        <dbReference type="EMBL" id="HIW13169.1"/>
    </source>
</evidence>
<dbReference type="InterPro" id="IPR039422">
    <property type="entry name" value="MarR/SlyA-like"/>
</dbReference>
<evidence type="ECO:0000313" key="6">
    <source>
        <dbReference type="Proteomes" id="UP000823989"/>
    </source>
</evidence>
<dbReference type="InterPro" id="IPR023187">
    <property type="entry name" value="Tscrpt_reg_MarR-type_CS"/>
</dbReference>
<keyword evidence="3" id="KW-0804">Transcription</keyword>
<protein>
    <submittedName>
        <fullName evidence="5">MarR family transcriptional regulator</fullName>
    </submittedName>
</protein>
<dbReference type="Proteomes" id="UP000823989">
    <property type="component" value="Unassembled WGS sequence"/>
</dbReference>
<dbReference type="PROSITE" id="PS01117">
    <property type="entry name" value="HTH_MARR_1"/>
    <property type="match status" value="1"/>
</dbReference>
<evidence type="ECO:0000259" key="4">
    <source>
        <dbReference type="PROSITE" id="PS50995"/>
    </source>
</evidence>
<sequence length="145" mass="16987">MVNDKSLEKLELEIAMMVRRLRHRAPDIDEKQKLQQASYLIMLILSDQGPMGVKDMACRLHLDVSTVSRQAGDLLKKEFLKKTPSQTDRRSYTYEMTKKGQEAFESNRGSREERFQKMIDQWNEGEIEEFTRLLKKFNSLVEPGC</sequence>
<feature type="domain" description="HTH marR-type" evidence="4">
    <location>
        <begin position="7"/>
        <end position="139"/>
    </location>
</feature>
<keyword evidence="2" id="KW-0238">DNA-binding</keyword>
<dbReference type="GO" id="GO:0003700">
    <property type="term" value="F:DNA-binding transcription factor activity"/>
    <property type="evidence" value="ECO:0007669"/>
    <property type="project" value="InterPro"/>
</dbReference>